<feature type="domain" description="Zinc finger CGNR" evidence="1">
    <location>
        <begin position="134"/>
        <end position="175"/>
    </location>
</feature>
<organism evidence="2 3">
    <name type="scientific">Solirubrobacter phytolaccae</name>
    <dbReference type="NCBI Taxonomy" id="1404360"/>
    <lineage>
        <taxon>Bacteria</taxon>
        <taxon>Bacillati</taxon>
        <taxon>Actinomycetota</taxon>
        <taxon>Thermoleophilia</taxon>
        <taxon>Solirubrobacterales</taxon>
        <taxon>Solirubrobacteraceae</taxon>
        <taxon>Solirubrobacter</taxon>
    </lineage>
</organism>
<comment type="caution">
    <text evidence="2">The sequence shown here is derived from an EMBL/GenBank/DDBJ whole genome shotgun (WGS) entry which is preliminary data.</text>
</comment>
<dbReference type="AlphaFoldDB" id="A0A9X3S9H7"/>
<dbReference type="PANTHER" id="PTHR35525">
    <property type="entry name" value="BLL6575 PROTEIN"/>
    <property type="match status" value="1"/>
</dbReference>
<dbReference type="EMBL" id="JAPDDP010000004">
    <property type="protein sequence ID" value="MDA0179255.1"/>
    <property type="molecule type" value="Genomic_DNA"/>
</dbReference>
<dbReference type="InterPro" id="IPR021005">
    <property type="entry name" value="Znf_CGNR"/>
</dbReference>
<dbReference type="InterPro" id="IPR023286">
    <property type="entry name" value="ABATE_dom_sf"/>
</dbReference>
<accession>A0A9X3S9H7</accession>
<dbReference type="InterPro" id="IPR010852">
    <property type="entry name" value="ABATE"/>
</dbReference>
<proteinExistence type="predicted"/>
<evidence type="ECO:0000313" key="3">
    <source>
        <dbReference type="Proteomes" id="UP001147653"/>
    </source>
</evidence>
<evidence type="ECO:0000313" key="2">
    <source>
        <dbReference type="EMBL" id="MDA0179255.1"/>
    </source>
</evidence>
<gene>
    <name evidence="2" type="ORF">OJ997_03015</name>
</gene>
<evidence type="ECO:0000259" key="1">
    <source>
        <dbReference type="Pfam" id="PF11706"/>
    </source>
</evidence>
<keyword evidence="3" id="KW-1185">Reference proteome</keyword>
<sequence length="179" mass="19838">MVETPPTAANMRLDGGHPALDLVNTLYGQVGKPPEHDVLQTREDLMTFATRVGVATPTASTAALEAARRLRTACEHAFRGQDHDALETAVKRAYRAGHLQAGGWRWPDGDPMSAVHRLAHQAALLLADTEALGRLRGCGDCCWLYLDRSKNRSRKWCSMEDCGTNAKKRRYVEKRRALS</sequence>
<dbReference type="Pfam" id="PF07336">
    <property type="entry name" value="ABATE"/>
    <property type="match status" value="1"/>
</dbReference>
<reference evidence="2" key="1">
    <citation type="submission" date="2022-10" db="EMBL/GenBank/DDBJ databases">
        <title>The WGS of Solirubrobacter phytolaccae KCTC 29190.</title>
        <authorList>
            <person name="Jiang Z."/>
        </authorList>
    </citation>
    <scope>NUCLEOTIDE SEQUENCE</scope>
    <source>
        <strain evidence="2">KCTC 29190</strain>
    </source>
</reference>
<dbReference type="Pfam" id="PF11706">
    <property type="entry name" value="zf-CGNR"/>
    <property type="match status" value="1"/>
</dbReference>
<protein>
    <submittedName>
        <fullName evidence="2">CGNR zinc finger domain-containing protein</fullName>
    </submittedName>
</protein>
<dbReference type="Gene3D" id="1.10.3300.10">
    <property type="entry name" value="Jann2411-like domain"/>
    <property type="match status" value="1"/>
</dbReference>
<name>A0A9X3S9H7_9ACTN</name>
<dbReference type="RefSeq" id="WP_270023521.1">
    <property type="nucleotide sequence ID" value="NZ_JAPDDP010000004.1"/>
</dbReference>
<dbReference type="PANTHER" id="PTHR35525:SF3">
    <property type="entry name" value="BLL6575 PROTEIN"/>
    <property type="match status" value="1"/>
</dbReference>
<dbReference type="SUPFAM" id="SSF160904">
    <property type="entry name" value="Jann2411-like"/>
    <property type="match status" value="1"/>
</dbReference>
<dbReference type="Proteomes" id="UP001147653">
    <property type="component" value="Unassembled WGS sequence"/>
</dbReference>